<sequence>LVFRILLALTVFYCYSPNPQIINAARVVVCTACYSLQIIAIIFIQSVLPRAMIICFKFLKYSNRLNTTIKLPQIFK</sequence>
<dbReference type="EMBL" id="KK113851">
    <property type="protein sequence ID" value="KFM61178.1"/>
    <property type="molecule type" value="Genomic_DNA"/>
</dbReference>
<dbReference type="AlphaFoldDB" id="A0A087T7T9"/>
<organism evidence="1 2">
    <name type="scientific">Stegodyphus mimosarum</name>
    <name type="common">African social velvet spider</name>
    <dbReference type="NCBI Taxonomy" id="407821"/>
    <lineage>
        <taxon>Eukaryota</taxon>
        <taxon>Metazoa</taxon>
        <taxon>Ecdysozoa</taxon>
        <taxon>Arthropoda</taxon>
        <taxon>Chelicerata</taxon>
        <taxon>Arachnida</taxon>
        <taxon>Araneae</taxon>
        <taxon>Araneomorphae</taxon>
        <taxon>Entelegynae</taxon>
        <taxon>Eresoidea</taxon>
        <taxon>Eresidae</taxon>
        <taxon>Stegodyphus</taxon>
    </lineage>
</organism>
<evidence type="ECO:0000313" key="2">
    <source>
        <dbReference type="Proteomes" id="UP000054359"/>
    </source>
</evidence>
<feature type="non-terminal residue" evidence="1">
    <location>
        <position position="1"/>
    </location>
</feature>
<dbReference type="Proteomes" id="UP000054359">
    <property type="component" value="Unassembled WGS sequence"/>
</dbReference>
<gene>
    <name evidence="1" type="ORF">X975_22419</name>
</gene>
<accession>A0A087T7T9</accession>
<feature type="non-terminal residue" evidence="1">
    <location>
        <position position="76"/>
    </location>
</feature>
<reference evidence="1 2" key="1">
    <citation type="submission" date="2013-11" db="EMBL/GenBank/DDBJ databases">
        <title>Genome sequencing of Stegodyphus mimosarum.</title>
        <authorList>
            <person name="Bechsgaard J."/>
        </authorList>
    </citation>
    <scope>NUCLEOTIDE SEQUENCE [LARGE SCALE GENOMIC DNA]</scope>
</reference>
<proteinExistence type="predicted"/>
<evidence type="ECO:0000313" key="1">
    <source>
        <dbReference type="EMBL" id="KFM61178.1"/>
    </source>
</evidence>
<name>A0A087T7T9_STEMI</name>
<protein>
    <submittedName>
        <fullName evidence="1">Uncharacterized protein</fullName>
    </submittedName>
</protein>
<keyword evidence="2" id="KW-1185">Reference proteome</keyword>